<dbReference type="EMBL" id="KI392502">
    <property type="protein sequence ID" value="ERN15510.1"/>
    <property type="molecule type" value="Genomic_DNA"/>
</dbReference>
<dbReference type="AlphaFoldDB" id="U5CZV8"/>
<gene>
    <name evidence="1" type="ORF">AMTR_s00048p00070730</name>
</gene>
<reference evidence="2" key="1">
    <citation type="journal article" date="2013" name="Science">
        <title>The Amborella genome and the evolution of flowering plants.</title>
        <authorList>
            <consortium name="Amborella Genome Project"/>
        </authorList>
    </citation>
    <scope>NUCLEOTIDE SEQUENCE [LARGE SCALE GENOMIC DNA]</scope>
</reference>
<sequence length="88" mass="8894">MMKPHHMPIAGQDAARLSELSGEAARVAVGGLAGEVFGLLKTRGLSRDALGLPEFVGGVTREILGLLETGGGLARTVGEGLGEVGWAG</sequence>
<dbReference type="Proteomes" id="UP000017836">
    <property type="component" value="Unassembled WGS sequence"/>
</dbReference>
<proteinExistence type="predicted"/>
<organism evidence="1 2">
    <name type="scientific">Amborella trichopoda</name>
    <dbReference type="NCBI Taxonomy" id="13333"/>
    <lineage>
        <taxon>Eukaryota</taxon>
        <taxon>Viridiplantae</taxon>
        <taxon>Streptophyta</taxon>
        <taxon>Embryophyta</taxon>
        <taxon>Tracheophyta</taxon>
        <taxon>Spermatophyta</taxon>
        <taxon>Magnoliopsida</taxon>
        <taxon>Amborellales</taxon>
        <taxon>Amborellaceae</taxon>
        <taxon>Amborella</taxon>
    </lineage>
</organism>
<keyword evidence="2" id="KW-1185">Reference proteome</keyword>
<dbReference type="HOGENOM" id="CLU_2472084_0_0_1"/>
<name>U5CZV8_AMBTC</name>
<evidence type="ECO:0000313" key="1">
    <source>
        <dbReference type="EMBL" id="ERN15510.1"/>
    </source>
</evidence>
<accession>U5CZV8</accession>
<dbReference type="Gramene" id="ERN15510">
    <property type="protein sequence ID" value="ERN15510"/>
    <property type="gene ID" value="AMTR_s00048p00070730"/>
</dbReference>
<evidence type="ECO:0000313" key="2">
    <source>
        <dbReference type="Proteomes" id="UP000017836"/>
    </source>
</evidence>
<protein>
    <submittedName>
        <fullName evidence="1">Uncharacterized protein</fullName>
    </submittedName>
</protein>